<keyword evidence="3" id="KW-1185">Reference proteome</keyword>
<evidence type="ECO:0008006" key="4">
    <source>
        <dbReference type="Google" id="ProtNLM"/>
    </source>
</evidence>
<gene>
    <name evidence="2" type="ORF">FLK61_40435</name>
</gene>
<dbReference type="KEGG" id="psua:FLK61_40435"/>
<dbReference type="RefSeq" id="WP_176010839.1">
    <property type="nucleotide sequence ID" value="NZ_CP041372.2"/>
</dbReference>
<dbReference type="EMBL" id="CP041372">
    <property type="protein sequence ID" value="QKS72872.1"/>
    <property type="molecule type" value="Genomic_DNA"/>
</dbReference>
<evidence type="ECO:0000256" key="1">
    <source>
        <dbReference type="SAM" id="Phobius"/>
    </source>
</evidence>
<evidence type="ECO:0000313" key="3">
    <source>
        <dbReference type="Proteomes" id="UP000318138"/>
    </source>
</evidence>
<keyword evidence="1" id="KW-0812">Transmembrane</keyword>
<organism evidence="2 3">
    <name type="scientific">Paenalkalicoccus suaedae</name>
    <dbReference type="NCBI Taxonomy" id="2592382"/>
    <lineage>
        <taxon>Bacteria</taxon>
        <taxon>Bacillati</taxon>
        <taxon>Bacillota</taxon>
        <taxon>Bacilli</taxon>
        <taxon>Bacillales</taxon>
        <taxon>Bacillaceae</taxon>
        <taxon>Paenalkalicoccus</taxon>
    </lineage>
</organism>
<proteinExistence type="predicted"/>
<protein>
    <recommendedName>
        <fullName evidence="4">YcxB family protein</fullName>
    </recommendedName>
</protein>
<keyword evidence="1" id="KW-0472">Membrane</keyword>
<sequence length="162" mass="18382">MITTNPFFGRYFRYVLAILSLGVLIPSYLWPVNAALGVASIVTALAVTVGLDALIYFYVRSKAESLTSEKIEAMIPVMKVQGETSGYLVTTENYITFVSVFKRCTFQFKWEELHNYELSGQQLELSIVQTHQKRHDTFYVASPEKTRELLVERQVASVVSMP</sequence>
<feature type="transmembrane region" description="Helical" evidence="1">
    <location>
        <begin position="36"/>
        <end position="59"/>
    </location>
</feature>
<feature type="transmembrane region" description="Helical" evidence="1">
    <location>
        <begin position="12"/>
        <end position="30"/>
    </location>
</feature>
<dbReference type="AlphaFoldDB" id="A0A859FJ52"/>
<keyword evidence="1" id="KW-1133">Transmembrane helix</keyword>
<dbReference type="Proteomes" id="UP000318138">
    <property type="component" value="Chromosome"/>
</dbReference>
<accession>A0A859FJ52</accession>
<name>A0A859FJ52_9BACI</name>
<evidence type="ECO:0000313" key="2">
    <source>
        <dbReference type="EMBL" id="QKS72872.1"/>
    </source>
</evidence>
<reference evidence="3" key="1">
    <citation type="submission" date="2019-07" db="EMBL/GenBank/DDBJ databases">
        <title>Bacillus alkalisoli sp. nov. isolated from saline soil.</title>
        <authorList>
            <person name="Sun J.-Q."/>
            <person name="Xu L."/>
        </authorList>
    </citation>
    <scope>NUCLEOTIDE SEQUENCE [LARGE SCALE GENOMIC DNA]</scope>
    <source>
        <strain evidence="3">M4U3P1</strain>
    </source>
</reference>